<feature type="non-terminal residue" evidence="8">
    <location>
        <position position="1"/>
    </location>
</feature>
<dbReference type="InterPro" id="IPR033708">
    <property type="entry name" value="Anticodon_Ile_BEm"/>
</dbReference>
<name>A0A382TWS7_9ZZZZ</name>
<dbReference type="PANTHER" id="PTHR42765">
    <property type="entry name" value="SOLEUCYL-TRNA SYNTHETASE"/>
    <property type="match status" value="1"/>
</dbReference>
<dbReference type="InterPro" id="IPR014729">
    <property type="entry name" value="Rossmann-like_a/b/a_fold"/>
</dbReference>
<accession>A0A382TWS7</accession>
<dbReference type="GO" id="GO:0005829">
    <property type="term" value="C:cytosol"/>
    <property type="evidence" value="ECO:0007669"/>
    <property type="project" value="TreeGrafter"/>
</dbReference>
<dbReference type="InterPro" id="IPR050081">
    <property type="entry name" value="Ile-tRNA_ligase"/>
</dbReference>
<evidence type="ECO:0000259" key="7">
    <source>
        <dbReference type="Pfam" id="PF08264"/>
    </source>
</evidence>
<evidence type="ECO:0000256" key="1">
    <source>
        <dbReference type="ARBA" id="ARBA00022598"/>
    </source>
</evidence>
<keyword evidence="4" id="KW-0648">Protein biosynthesis</keyword>
<dbReference type="GO" id="GO:0004822">
    <property type="term" value="F:isoleucine-tRNA ligase activity"/>
    <property type="evidence" value="ECO:0007669"/>
    <property type="project" value="TreeGrafter"/>
</dbReference>
<evidence type="ECO:0000256" key="2">
    <source>
        <dbReference type="ARBA" id="ARBA00022741"/>
    </source>
</evidence>
<dbReference type="SUPFAM" id="SSF47323">
    <property type="entry name" value="Anticodon-binding domain of a subclass of class I aminoacyl-tRNA synthetases"/>
    <property type="match status" value="1"/>
</dbReference>
<sequence>LWFPKASKNRIKSMIEARPDWCISRQRAWGVPIPIFVNKKTNELLLDKKVFSRIVKTIEKEGVDSWFLKDPSHLLSPEYNPEDYEFEKNILDVWFDSGCTHSFVLEGRKDLKSPASLYLEGSDQHRGWFHSSLLESVGTRDRAPYQAVLTHGFVLDVKGRKMSKSLGNVISPQDIIEKYGADVLRLWVSLSDYTEDLRIGNETMQQLSDSYRRIRNTFRFLLGNLEGFEKKEKIEFSKMPKLEKWILHKIYEMNDYFLDCLKNYELYKFYNLLHNFCAVELSSFYFDIRKDALYCDSI</sequence>
<dbReference type="AlphaFoldDB" id="A0A382TWS7"/>
<dbReference type="InterPro" id="IPR002300">
    <property type="entry name" value="aa-tRNA-synth_Ia"/>
</dbReference>
<protein>
    <recommendedName>
        <fullName evidence="9">Isoleucine--tRNA ligase</fullName>
    </recommendedName>
</protein>
<feature type="domain" description="Methionyl/Valyl/Leucyl/Isoleucyl-tRNA synthetase anticodon-binding" evidence="7">
    <location>
        <begin position="243"/>
        <end position="296"/>
    </location>
</feature>
<dbReference type="Gene3D" id="1.10.10.830">
    <property type="entry name" value="Ile-tRNA synthetase CP2 domain-like"/>
    <property type="match status" value="1"/>
</dbReference>
<dbReference type="GO" id="GO:0006428">
    <property type="term" value="P:isoleucyl-tRNA aminoacylation"/>
    <property type="evidence" value="ECO:0007669"/>
    <property type="project" value="TreeGrafter"/>
</dbReference>
<dbReference type="FunFam" id="3.40.50.620:FF:000305">
    <property type="entry name" value="Isoleucine--tRNA ligase"/>
    <property type="match status" value="1"/>
</dbReference>
<reference evidence="8" key="1">
    <citation type="submission" date="2018-05" db="EMBL/GenBank/DDBJ databases">
        <authorList>
            <person name="Lanie J.A."/>
            <person name="Ng W.-L."/>
            <person name="Kazmierczak K.M."/>
            <person name="Andrzejewski T.M."/>
            <person name="Davidsen T.M."/>
            <person name="Wayne K.J."/>
            <person name="Tettelin H."/>
            <person name="Glass J.I."/>
            <person name="Rusch D."/>
            <person name="Podicherti R."/>
            <person name="Tsui H.-C.T."/>
            <person name="Winkler M.E."/>
        </authorList>
    </citation>
    <scope>NUCLEOTIDE SEQUENCE</scope>
</reference>
<dbReference type="InterPro" id="IPR013155">
    <property type="entry name" value="M/V/L/I-tRNA-synth_anticd-bd"/>
</dbReference>
<gene>
    <name evidence="8" type="ORF">METZ01_LOCUS379026</name>
</gene>
<evidence type="ECO:0008006" key="9">
    <source>
        <dbReference type="Google" id="ProtNLM"/>
    </source>
</evidence>
<keyword evidence="3" id="KW-0067">ATP-binding</keyword>
<feature type="non-terminal residue" evidence="8">
    <location>
        <position position="298"/>
    </location>
</feature>
<evidence type="ECO:0000256" key="4">
    <source>
        <dbReference type="ARBA" id="ARBA00022917"/>
    </source>
</evidence>
<dbReference type="SUPFAM" id="SSF52374">
    <property type="entry name" value="Nucleotidylyl transferase"/>
    <property type="match status" value="1"/>
</dbReference>
<dbReference type="InterPro" id="IPR009080">
    <property type="entry name" value="tRNAsynth_Ia_anticodon-bd"/>
</dbReference>
<keyword evidence="1" id="KW-0436">Ligase</keyword>
<evidence type="ECO:0000256" key="5">
    <source>
        <dbReference type="ARBA" id="ARBA00023146"/>
    </source>
</evidence>
<dbReference type="Pfam" id="PF08264">
    <property type="entry name" value="Anticodon_1"/>
    <property type="match status" value="1"/>
</dbReference>
<evidence type="ECO:0000259" key="6">
    <source>
        <dbReference type="Pfam" id="PF00133"/>
    </source>
</evidence>
<dbReference type="Pfam" id="PF00133">
    <property type="entry name" value="tRNA-synt_1"/>
    <property type="match status" value="1"/>
</dbReference>
<evidence type="ECO:0000256" key="3">
    <source>
        <dbReference type="ARBA" id="ARBA00022840"/>
    </source>
</evidence>
<evidence type="ECO:0000313" key="8">
    <source>
        <dbReference type="EMBL" id="SVD26172.1"/>
    </source>
</evidence>
<organism evidence="8">
    <name type="scientific">marine metagenome</name>
    <dbReference type="NCBI Taxonomy" id="408172"/>
    <lineage>
        <taxon>unclassified sequences</taxon>
        <taxon>metagenomes</taxon>
        <taxon>ecological metagenomes</taxon>
    </lineage>
</organism>
<keyword evidence="2" id="KW-0547">Nucleotide-binding</keyword>
<dbReference type="PANTHER" id="PTHR42765:SF1">
    <property type="entry name" value="ISOLEUCINE--TRNA LIGASE, MITOCHONDRIAL"/>
    <property type="match status" value="1"/>
</dbReference>
<dbReference type="EMBL" id="UINC01139557">
    <property type="protein sequence ID" value="SVD26172.1"/>
    <property type="molecule type" value="Genomic_DNA"/>
</dbReference>
<feature type="domain" description="Aminoacyl-tRNA synthetase class Ia" evidence="6">
    <location>
        <begin position="2"/>
        <end position="199"/>
    </location>
</feature>
<dbReference type="GO" id="GO:0000049">
    <property type="term" value="F:tRNA binding"/>
    <property type="evidence" value="ECO:0007669"/>
    <property type="project" value="InterPro"/>
</dbReference>
<dbReference type="Gene3D" id="3.40.50.620">
    <property type="entry name" value="HUPs"/>
    <property type="match status" value="1"/>
</dbReference>
<dbReference type="CDD" id="cd07960">
    <property type="entry name" value="Anticodon_Ia_Ile_BEm"/>
    <property type="match status" value="1"/>
</dbReference>
<dbReference type="Gene3D" id="1.10.730.20">
    <property type="match status" value="1"/>
</dbReference>
<proteinExistence type="predicted"/>
<dbReference type="GO" id="GO:0005524">
    <property type="term" value="F:ATP binding"/>
    <property type="evidence" value="ECO:0007669"/>
    <property type="project" value="UniProtKB-KW"/>
</dbReference>
<keyword evidence="5" id="KW-0030">Aminoacyl-tRNA synthetase</keyword>